<evidence type="ECO:0000313" key="2">
    <source>
        <dbReference type="Proteomes" id="UP001236723"/>
    </source>
</evidence>
<evidence type="ECO:0000313" key="1">
    <source>
        <dbReference type="EMBL" id="MDQ0352377.1"/>
    </source>
</evidence>
<reference evidence="1 2" key="1">
    <citation type="submission" date="2023-07" db="EMBL/GenBank/DDBJ databases">
        <title>Genomic Encyclopedia of Type Strains, Phase IV (KMG-IV): sequencing the most valuable type-strain genomes for metagenomic binning, comparative biology and taxonomic classification.</title>
        <authorList>
            <person name="Goeker M."/>
        </authorList>
    </citation>
    <scope>NUCLEOTIDE SEQUENCE [LARGE SCALE GENOMIC DNA]</scope>
    <source>
        <strain evidence="1 2">DSM 15448</strain>
    </source>
</reference>
<gene>
    <name evidence="1" type="ORF">J2R98_002221</name>
</gene>
<dbReference type="RefSeq" id="WP_307068891.1">
    <property type="nucleotide sequence ID" value="NZ_JAUSUP010000007.1"/>
</dbReference>
<accession>A0ABU0DV98</accession>
<name>A0ABU0DV98_9BACI</name>
<keyword evidence="2" id="KW-1185">Reference proteome</keyword>
<dbReference type="EMBL" id="JAUSUP010000007">
    <property type="protein sequence ID" value="MDQ0352377.1"/>
    <property type="molecule type" value="Genomic_DNA"/>
</dbReference>
<protein>
    <submittedName>
        <fullName evidence="1">Uncharacterized protein</fullName>
    </submittedName>
</protein>
<dbReference type="Proteomes" id="UP001236723">
    <property type="component" value="Unassembled WGS sequence"/>
</dbReference>
<proteinExistence type="predicted"/>
<organism evidence="1 2">
    <name type="scientific">Alkalibacillus filiformis</name>
    <dbReference type="NCBI Taxonomy" id="200990"/>
    <lineage>
        <taxon>Bacteria</taxon>
        <taxon>Bacillati</taxon>
        <taxon>Bacillota</taxon>
        <taxon>Bacilli</taxon>
        <taxon>Bacillales</taxon>
        <taxon>Bacillaceae</taxon>
        <taxon>Alkalibacillus</taxon>
    </lineage>
</organism>
<comment type="caution">
    <text evidence="1">The sequence shown here is derived from an EMBL/GenBank/DDBJ whole genome shotgun (WGS) entry which is preliminary data.</text>
</comment>
<sequence length="151" mass="18099">MKRCKVCRKKPRVERRVNAEGVLFCSNDCYETYGKKVGHPMDDLNHPYIDDYEMIRLDYIRWANDLEDQLYGEWVFGAPRKVDLIENINELLEEYIDYIGLEGSDGLFSQEIYDYTQQFEAMIATIRTWEPNSKELTRRRQIKEERLANEE</sequence>